<dbReference type="AlphaFoldDB" id="A0A0E0RDD4"/>
<reference evidence="3" key="1">
    <citation type="submission" date="2013-06" db="EMBL/GenBank/DDBJ databases">
        <authorList>
            <person name="Zhao Q."/>
        </authorList>
    </citation>
    <scope>NUCLEOTIDE SEQUENCE</scope>
    <source>
        <strain evidence="3">cv. W1943</strain>
    </source>
</reference>
<dbReference type="Proteomes" id="UP000008022">
    <property type="component" value="Unassembled WGS sequence"/>
</dbReference>
<organism evidence="2 3">
    <name type="scientific">Oryza rufipogon</name>
    <name type="common">Brownbeard rice</name>
    <name type="synonym">Asian wild rice</name>
    <dbReference type="NCBI Taxonomy" id="4529"/>
    <lineage>
        <taxon>Eukaryota</taxon>
        <taxon>Viridiplantae</taxon>
        <taxon>Streptophyta</taxon>
        <taxon>Embryophyta</taxon>
        <taxon>Tracheophyta</taxon>
        <taxon>Spermatophyta</taxon>
        <taxon>Magnoliopsida</taxon>
        <taxon>Liliopsida</taxon>
        <taxon>Poales</taxon>
        <taxon>Poaceae</taxon>
        <taxon>BOP clade</taxon>
        <taxon>Oryzoideae</taxon>
        <taxon>Oryzeae</taxon>
        <taxon>Oryzinae</taxon>
        <taxon>Oryza</taxon>
    </lineage>
</organism>
<protein>
    <submittedName>
        <fullName evidence="2">Uncharacterized protein</fullName>
    </submittedName>
</protein>
<evidence type="ECO:0000313" key="2">
    <source>
        <dbReference type="EnsemblPlants" id="ORUFI12G02260.1"/>
    </source>
</evidence>
<evidence type="ECO:0000313" key="3">
    <source>
        <dbReference type="Proteomes" id="UP000008022"/>
    </source>
</evidence>
<accession>A0A0E0RDD4</accession>
<feature type="region of interest" description="Disordered" evidence="1">
    <location>
        <begin position="1"/>
        <end position="26"/>
    </location>
</feature>
<keyword evidence="3" id="KW-1185">Reference proteome</keyword>
<name>A0A0E0RDD4_ORYRU</name>
<dbReference type="EnsemblPlants" id="ORUFI12G02260.1">
    <property type="protein sequence ID" value="ORUFI12G02260.1"/>
    <property type="gene ID" value="ORUFI12G02260"/>
</dbReference>
<sequence>MGDHGRRRQAAAPLLEKKGSTGTGVDDGYCIEGCPGCVVDRRKAASYGIPYGSFLFVWIVTLCTDLCTSYNRSILAMAYSRGF</sequence>
<dbReference type="Gramene" id="ORUFI12G02260.1">
    <property type="protein sequence ID" value="ORUFI12G02260.1"/>
    <property type="gene ID" value="ORUFI12G02260"/>
</dbReference>
<reference evidence="2" key="2">
    <citation type="submission" date="2015-06" db="UniProtKB">
        <authorList>
            <consortium name="EnsemblPlants"/>
        </authorList>
    </citation>
    <scope>IDENTIFICATION</scope>
</reference>
<dbReference type="HOGENOM" id="CLU_193262_0_0_1"/>
<dbReference type="OMA" id="ESYIYTY"/>
<proteinExistence type="predicted"/>
<evidence type="ECO:0000256" key="1">
    <source>
        <dbReference type="SAM" id="MobiDB-lite"/>
    </source>
</evidence>